<dbReference type="PANTHER" id="PTHR39342">
    <property type="entry name" value="UPF0283 MEMBRANE PROTEIN YCJF"/>
    <property type="match status" value="1"/>
</dbReference>
<protein>
    <submittedName>
        <fullName evidence="10">UPF0283 membrane protein YcjF</fullName>
    </submittedName>
</protein>
<evidence type="ECO:0000256" key="8">
    <source>
        <dbReference type="SAM" id="MobiDB-lite"/>
    </source>
</evidence>
<evidence type="ECO:0000256" key="5">
    <source>
        <dbReference type="ARBA" id="ARBA00022692"/>
    </source>
</evidence>
<dbReference type="NCBIfam" id="TIGR01620">
    <property type="entry name" value="hyp_HI0043"/>
    <property type="match status" value="1"/>
</dbReference>
<evidence type="ECO:0000256" key="3">
    <source>
        <dbReference type="ARBA" id="ARBA00022475"/>
    </source>
</evidence>
<accession>A0ABQ3FCD5</accession>
<feature type="transmembrane region" description="Helical" evidence="9">
    <location>
        <begin position="108"/>
        <end position="129"/>
    </location>
</feature>
<dbReference type="PANTHER" id="PTHR39342:SF1">
    <property type="entry name" value="UPF0283 MEMBRANE PROTEIN YCJF"/>
    <property type="match status" value="1"/>
</dbReference>
<reference evidence="11" key="1">
    <citation type="journal article" date="2019" name="Int. J. Syst. Evol. Microbiol.">
        <title>The Global Catalogue of Microorganisms (GCM) 10K type strain sequencing project: providing services to taxonomists for standard genome sequencing and annotation.</title>
        <authorList>
            <consortium name="The Broad Institute Genomics Platform"/>
            <consortium name="The Broad Institute Genome Sequencing Center for Infectious Disease"/>
            <person name="Wu L."/>
            <person name="Ma J."/>
        </authorList>
    </citation>
    <scope>NUCLEOTIDE SEQUENCE [LARGE SCALE GENOMIC DNA]</scope>
    <source>
        <strain evidence="11">KCTC 42082</strain>
    </source>
</reference>
<comment type="caution">
    <text evidence="10">The sequence shown here is derived from an EMBL/GenBank/DDBJ whole genome shotgun (WGS) entry which is preliminary data.</text>
</comment>
<keyword evidence="3" id="KW-1003">Cell membrane</keyword>
<dbReference type="Proteomes" id="UP000604243">
    <property type="component" value="Unassembled WGS sequence"/>
</dbReference>
<dbReference type="InterPro" id="IPR021147">
    <property type="entry name" value="DUF697"/>
</dbReference>
<keyword evidence="6 9" id="KW-1133">Transmembrane helix</keyword>
<sequence length="367" mass="41015">MNDPRPGRRFDVQDDATAKKTTAPEAPAFEQHFVPVDPAPGARYQLDSVHHPLEEEAPPEQIDSALDHALAKPKKRRWGLLSVLAGTLIMGGVQAVETFQNAWFGGDWVSGAWSVLGLGVVTLAGTSLTKELFRLKRLRRHARLREDIDTRIMDTQMDGDRMKALCDRLRQQMGLGNRDPHWQDFLQAHQAHHNARETRDLFGHYVLAPRDASARRLITRMSSETALLVAISPVTLIDMGLMAWRNLRMIDRLAALYGLELGYASRLRLFRAVLANMAFAGASELATEVSMDLLSMNLASRLSSRAGQGMASGLLTARLGIRTLKMLRPLPFEDDRAPKLSDLRRQLWQQMKRVDDGKAGKGRADNV</sequence>
<feature type="region of interest" description="Disordered" evidence="8">
    <location>
        <begin position="1"/>
        <end position="32"/>
    </location>
</feature>
<evidence type="ECO:0000256" key="7">
    <source>
        <dbReference type="ARBA" id="ARBA00023136"/>
    </source>
</evidence>
<evidence type="ECO:0000313" key="11">
    <source>
        <dbReference type="Proteomes" id="UP000604243"/>
    </source>
</evidence>
<dbReference type="InterPro" id="IPR006507">
    <property type="entry name" value="UPF0283"/>
</dbReference>
<feature type="transmembrane region" description="Helical" evidence="9">
    <location>
        <begin position="78"/>
        <end position="96"/>
    </location>
</feature>
<gene>
    <name evidence="10" type="primary">ycjF</name>
    <name evidence="10" type="ORF">GCM10010082_06560</name>
</gene>
<comment type="similarity">
    <text evidence="2">Belongs to the UPF0283 family.</text>
</comment>
<keyword evidence="7 9" id="KW-0472">Membrane</keyword>
<evidence type="ECO:0000256" key="1">
    <source>
        <dbReference type="ARBA" id="ARBA00004429"/>
    </source>
</evidence>
<dbReference type="Pfam" id="PF05128">
    <property type="entry name" value="DUF697"/>
    <property type="match status" value="1"/>
</dbReference>
<comment type="subcellular location">
    <subcellularLocation>
        <location evidence="1">Cell inner membrane</location>
        <topology evidence="1">Multi-pass membrane protein</topology>
    </subcellularLocation>
</comment>
<feature type="transmembrane region" description="Helical" evidence="9">
    <location>
        <begin position="225"/>
        <end position="244"/>
    </location>
</feature>
<dbReference type="RefSeq" id="WP_189515058.1">
    <property type="nucleotide sequence ID" value="NZ_BMZM01000001.1"/>
</dbReference>
<evidence type="ECO:0000256" key="4">
    <source>
        <dbReference type="ARBA" id="ARBA00022519"/>
    </source>
</evidence>
<keyword evidence="4" id="KW-0997">Cell inner membrane</keyword>
<organism evidence="10 11">
    <name type="scientific">Kushneria pakistanensis</name>
    <dbReference type="NCBI Taxonomy" id="1508770"/>
    <lineage>
        <taxon>Bacteria</taxon>
        <taxon>Pseudomonadati</taxon>
        <taxon>Pseudomonadota</taxon>
        <taxon>Gammaproteobacteria</taxon>
        <taxon>Oceanospirillales</taxon>
        <taxon>Halomonadaceae</taxon>
        <taxon>Kushneria</taxon>
    </lineage>
</organism>
<evidence type="ECO:0000256" key="2">
    <source>
        <dbReference type="ARBA" id="ARBA00008255"/>
    </source>
</evidence>
<evidence type="ECO:0000256" key="9">
    <source>
        <dbReference type="SAM" id="Phobius"/>
    </source>
</evidence>
<keyword evidence="5 9" id="KW-0812">Transmembrane</keyword>
<evidence type="ECO:0000313" key="10">
    <source>
        <dbReference type="EMBL" id="GHC17949.1"/>
    </source>
</evidence>
<feature type="compositionally biased region" description="Low complexity" evidence="8">
    <location>
        <begin position="19"/>
        <end position="28"/>
    </location>
</feature>
<dbReference type="EMBL" id="BMZM01000001">
    <property type="protein sequence ID" value="GHC17949.1"/>
    <property type="molecule type" value="Genomic_DNA"/>
</dbReference>
<evidence type="ECO:0000256" key="6">
    <source>
        <dbReference type="ARBA" id="ARBA00022989"/>
    </source>
</evidence>
<feature type="compositionally biased region" description="Basic and acidic residues" evidence="8">
    <location>
        <begin position="1"/>
        <end position="18"/>
    </location>
</feature>
<name>A0ABQ3FCD5_9GAMM</name>
<keyword evidence="11" id="KW-1185">Reference proteome</keyword>
<proteinExistence type="inferred from homology"/>